<dbReference type="STRING" id="946677.SAMN05444484_105243"/>
<protein>
    <submittedName>
        <fullName evidence="1">Uncharacterized protein</fullName>
    </submittedName>
</protein>
<name>A0A1M7I3E7_9FLAO</name>
<dbReference type="EMBL" id="FRBT01000005">
    <property type="protein sequence ID" value="SHM35083.1"/>
    <property type="molecule type" value="Genomic_DNA"/>
</dbReference>
<gene>
    <name evidence="1" type="ORF">SAMN05444484_105243</name>
</gene>
<sequence>MFLQLFFVFKSIRKLYNDPDELYNYFGGEDE</sequence>
<keyword evidence="2" id="KW-1185">Reference proteome</keyword>
<dbReference type="AlphaFoldDB" id="A0A1M7I3E7"/>
<organism evidence="1 2">
    <name type="scientific">Flavobacterium chilense</name>
    <dbReference type="NCBI Taxonomy" id="946677"/>
    <lineage>
        <taxon>Bacteria</taxon>
        <taxon>Pseudomonadati</taxon>
        <taxon>Bacteroidota</taxon>
        <taxon>Flavobacteriia</taxon>
        <taxon>Flavobacteriales</taxon>
        <taxon>Flavobacteriaceae</taxon>
        <taxon>Flavobacterium</taxon>
    </lineage>
</organism>
<accession>A0A1M7I3E7</accession>
<proteinExistence type="predicted"/>
<reference evidence="2" key="1">
    <citation type="submission" date="2016-11" db="EMBL/GenBank/DDBJ databases">
        <authorList>
            <person name="Varghese N."/>
            <person name="Submissions S."/>
        </authorList>
    </citation>
    <scope>NUCLEOTIDE SEQUENCE [LARGE SCALE GENOMIC DNA]</scope>
    <source>
        <strain evidence="2">DSM 24724</strain>
    </source>
</reference>
<evidence type="ECO:0000313" key="2">
    <source>
        <dbReference type="Proteomes" id="UP000184028"/>
    </source>
</evidence>
<evidence type="ECO:0000313" key="1">
    <source>
        <dbReference type="EMBL" id="SHM35083.1"/>
    </source>
</evidence>
<dbReference type="Proteomes" id="UP000184028">
    <property type="component" value="Unassembled WGS sequence"/>
</dbReference>